<sequence>MHLIRRAERSTSTSSSASSISTVTSGSSDALPRPFDTGLGNNFTTSTCPTFFKTFLSDETFNECVPLSLLLQTSTSFFTVQRSPVRLAQTLSASCSVNFDTCSTLMASLARQIQSPNNCAADLQNQNPVAMQAYDGFVAYQSLYHAGCLLNSETGAYCFSDAVTNATSPTDSYVYYLPLGVSLPGTTAPSCSECLRDTMSAFGSAATNRSQPVSNVFASAAAMIDLTCGADFVNASIPHQPTSAAAASLASTGLGGLGSIALLVSLLTVLM</sequence>
<reference evidence="3 4" key="1">
    <citation type="submission" date="2018-10" db="EMBL/GenBank/DDBJ databases">
        <title>Fifty Aureobasidium pullulans genomes reveal a recombining polyextremotolerant generalist.</title>
        <authorList>
            <person name="Gostincar C."/>
            <person name="Turk M."/>
            <person name="Zajc J."/>
            <person name="Gunde-Cimerman N."/>
        </authorList>
    </citation>
    <scope>NUCLEOTIDE SEQUENCE [LARGE SCALE GENOMIC DNA]</scope>
    <source>
        <strain evidence="3 4">EXF-3863</strain>
    </source>
</reference>
<evidence type="ECO:0000313" key="3">
    <source>
        <dbReference type="EMBL" id="THZ31091.1"/>
    </source>
</evidence>
<gene>
    <name evidence="3" type="ORF">D6C91_00916</name>
</gene>
<accession>A0A4V4KMM5</accession>
<evidence type="ECO:0000256" key="1">
    <source>
        <dbReference type="SAM" id="MobiDB-lite"/>
    </source>
</evidence>
<feature type="compositionally biased region" description="Low complexity" evidence="1">
    <location>
        <begin position="10"/>
        <end position="28"/>
    </location>
</feature>
<feature type="region of interest" description="Disordered" evidence="1">
    <location>
        <begin position="1"/>
        <end position="33"/>
    </location>
</feature>
<comment type="caution">
    <text evidence="3">The sequence shown here is derived from an EMBL/GenBank/DDBJ whole genome shotgun (WGS) entry which is preliminary data.</text>
</comment>
<dbReference type="InterPro" id="IPR056146">
    <property type="entry name" value="DUF7729"/>
</dbReference>
<proteinExistence type="predicted"/>
<evidence type="ECO:0000313" key="4">
    <source>
        <dbReference type="Proteomes" id="UP000308005"/>
    </source>
</evidence>
<evidence type="ECO:0000259" key="2">
    <source>
        <dbReference type="Pfam" id="PF24855"/>
    </source>
</evidence>
<feature type="domain" description="DUF7729" evidence="2">
    <location>
        <begin position="31"/>
        <end position="236"/>
    </location>
</feature>
<dbReference type="PANTHER" id="PTHR39460">
    <property type="entry name" value="EXPRESSED PROTEIN"/>
    <property type="match status" value="1"/>
</dbReference>
<dbReference type="AlphaFoldDB" id="A0A4V4KMM5"/>
<dbReference type="EMBL" id="QZBM01000016">
    <property type="protein sequence ID" value="THZ31091.1"/>
    <property type="molecule type" value="Genomic_DNA"/>
</dbReference>
<dbReference type="Proteomes" id="UP000308005">
    <property type="component" value="Unassembled WGS sequence"/>
</dbReference>
<organism evidence="3 4">
    <name type="scientific">Aureobasidium pullulans</name>
    <name type="common">Black yeast</name>
    <name type="synonym">Pullularia pullulans</name>
    <dbReference type="NCBI Taxonomy" id="5580"/>
    <lineage>
        <taxon>Eukaryota</taxon>
        <taxon>Fungi</taxon>
        <taxon>Dikarya</taxon>
        <taxon>Ascomycota</taxon>
        <taxon>Pezizomycotina</taxon>
        <taxon>Dothideomycetes</taxon>
        <taxon>Dothideomycetidae</taxon>
        <taxon>Dothideales</taxon>
        <taxon>Saccotheciaceae</taxon>
        <taxon>Aureobasidium</taxon>
    </lineage>
</organism>
<protein>
    <recommendedName>
        <fullName evidence="2">DUF7729 domain-containing protein</fullName>
    </recommendedName>
</protein>
<dbReference type="Pfam" id="PF24855">
    <property type="entry name" value="DUF7729"/>
    <property type="match status" value="1"/>
</dbReference>
<dbReference type="PANTHER" id="PTHR39460:SF1">
    <property type="entry name" value="C6 TRANSCRIPTION FACTOR"/>
    <property type="match status" value="1"/>
</dbReference>
<name>A0A4V4KMM5_AURPU</name>